<sequence>MTSKRSWRVNSGWQRMAKRQTTVSDFAVAPRRSRPAKRQVTEDGSSKPAELPAAEPPAENQSDGHAPATTASDWPMNRLIAPTEEARRERTTARALQREDARVRLRDLKRARDRESKHYVNCPLDYDTKMRLQKAALENDVKMTVIMKAAIDQFLKDSGY</sequence>
<protein>
    <submittedName>
        <fullName evidence="2">Uncharacterized protein</fullName>
    </submittedName>
</protein>
<keyword evidence="3" id="KW-1185">Reference proteome</keyword>
<evidence type="ECO:0000313" key="3">
    <source>
        <dbReference type="Proteomes" id="UP000730739"/>
    </source>
</evidence>
<dbReference type="Gene3D" id="1.10.1220.10">
    <property type="entry name" value="Met repressor-like"/>
    <property type="match status" value="1"/>
</dbReference>
<feature type="compositionally biased region" description="Basic and acidic residues" evidence="1">
    <location>
        <begin position="84"/>
        <end position="95"/>
    </location>
</feature>
<proteinExistence type="predicted"/>
<name>A0ABS4R761_9HYPH</name>
<organism evidence="2 3">
    <name type="scientific">Sinorhizobium kostiense</name>
    <dbReference type="NCBI Taxonomy" id="76747"/>
    <lineage>
        <taxon>Bacteria</taxon>
        <taxon>Pseudomonadati</taxon>
        <taxon>Pseudomonadota</taxon>
        <taxon>Alphaproteobacteria</taxon>
        <taxon>Hyphomicrobiales</taxon>
        <taxon>Rhizobiaceae</taxon>
        <taxon>Sinorhizobium/Ensifer group</taxon>
        <taxon>Sinorhizobium</taxon>
    </lineage>
</organism>
<feature type="compositionally biased region" description="Polar residues" evidence="1">
    <location>
        <begin position="1"/>
        <end position="24"/>
    </location>
</feature>
<dbReference type="InterPro" id="IPR013321">
    <property type="entry name" value="Arc_rbn_hlx_hlx"/>
</dbReference>
<reference evidence="2 3" key="1">
    <citation type="submission" date="2021-03" db="EMBL/GenBank/DDBJ databases">
        <title>Genomic Encyclopedia of Type Strains, Phase IV (KMG-IV): sequencing the most valuable type-strain genomes for metagenomic binning, comparative biology and taxonomic classification.</title>
        <authorList>
            <person name="Goeker M."/>
        </authorList>
    </citation>
    <scope>NUCLEOTIDE SEQUENCE [LARGE SCALE GENOMIC DNA]</scope>
    <source>
        <strain evidence="2 3">DSM 13372</strain>
    </source>
</reference>
<dbReference type="Proteomes" id="UP000730739">
    <property type="component" value="Unassembled WGS sequence"/>
</dbReference>
<comment type="caution">
    <text evidence="2">The sequence shown here is derived from an EMBL/GenBank/DDBJ whole genome shotgun (WGS) entry which is preliminary data.</text>
</comment>
<dbReference type="EMBL" id="JAGILA010000009">
    <property type="protein sequence ID" value="MBP2238731.1"/>
    <property type="molecule type" value="Genomic_DNA"/>
</dbReference>
<feature type="compositionally biased region" description="Low complexity" evidence="1">
    <location>
        <begin position="48"/>
        <end position="59"/>
    </location>
</feature>
<gene>
    <name evidence="2" type="ORF">J2Z31_005272</name>
</gene>
<feature type="region of interest" description="Disordered" evidence="1">
    <location>
        <begin position="1"/>
        <end position="95"/>
    </location>
</feature>
<accession>A0ABS4R761</accession>
<evidence type="ECO:0000313" key="2">
    <source>
        <dbReference type="EMBL" id="MBP2238731.1"/>
    </source>
</evidence>
<evidence type="ECO:0000256" key="1">
    <source>
        <dbReference type="SAM" id="MobiDB-lite"/>
    </source>
</evidence>